<proteinExistence type="predicted"/>
<dbReference type="Proteomes" id="UP000000305">
    <property type="component" value="Unassembled WGS sequence"/>
</dbReference>
<dbReference type="AlphaFoldDB" id="E9HL12"/>
<dbReference type="PhylomeDB" id="E9HL12"/>
<reference evidence="1 2" key="1">
    <citation type="journal article" date="2011" name="Science">
        <title>The ecoresponsive genome of Daphnia pulex.</title>
        <authorList>
            <person name="Colbourne J.K."/>
            <person name="Pfrender M.E."/>
            <person name="Gilbert D."/>
            <person name="Thomas W.K."/>
            <person name="Tucker A."/>
            <person name="Oakley T.H."/>
            <person name="Tokishita S."/>
            <person name="Aerts A."/>
            <person name="Arnold G.J."/>
            <person name="Basu M.K."/>
            <person name="Bauer D.J."/>
            <person name="Caceres C.E."/>
            <person name="Carmel L."/>
            <person name="Casola C."/>
            <person name="Choi J.H."/>
            <person name="Detter J.C."/>
            <person name="Dong Q."/>
            <person name="Dusheyko S."/>
            <person name="Eads B.D."/>
            <person name="Frohlich T."/>
            <person name="Geiler-Samerotte K.A."/>
            <person name="Gerlach D."/>
            <person name="Hatcher P."/>
            <person name="Jogdeo S."/>
            <person name="Krijgsveld J."/>
            <person name="Kriventseva E.V."/>
            <person name="Kultz D."/>
            <person name="Laforsch C."/>
            <person name="Lindquist E."/>
            <person name="Lopez J."/>
            <person name="Manak J.R."/>
            <person name="Muller J."/>
            <person name="Pangilinan J."/>
            <person name="Patwardhan R.P."/>
            <person name="Pitluck S."/>
            <person name="Pritham E.J."/>
            <person name="Rechtsteiner A."/>
            <person name="Rho M."/>
            <person name="Rogozin I.B."/>
            <person name="Sakarya O."/>
            <person name="Salamov A."/>
            <person name="Schaack S."/>
            <person name="Shapiro H."/>
            <person name="Shiga Y."/>
            <person name="Skalitzky C."/>
            <person name="Smith Z."/>
            <person name="Souvorov A."/>
            <person name="Sung W."/>
            <person name="Tang Z."/>
            <person name="Tsuchiya D."/>
            <person name="Tu H."/>
            <person name="Vos H."/>
            <person name="Wang M."/>
            <person name="Wolf Y.I."/>
            <person name="Yamagata H."/>
            <person name="Yamada T."/>
            <person name="Ye Y."/>
            <person name="Shaw J.R."/>
            <person name="Andrews J."/>
            <person name="Crease T.J."/>
            <person name="Tang H."/>
            <person name="Lucas S.M."/>
            <person name="Robertson H.M."/>
            <person name="Bork P."/>
            <person name="Koonin E.V."/>
            <person name="Zdobnov E.M."/>
            <person name="Grigoriev I.V."/>
            <person name="Lynch M."/>
            <person name="Boore J.L."/>
        </authorList>
    </citation>
    <scope>NUCLEOTIDE SEQUENCE [LARGE SCALE GENOMIC DNA]</scope>
</reference>
<accession>E9HL12</accession>
<organism evidence="1 2">
    <name type="scientific">Daphnia pulex</name>
    <name type="common">Water flea</name>
    <dbReference type="NCBI Taxonomy" id="6669"/>
    <lineage>
        <taxon>Eukaryota</taxon>
        <taxon>Metazoa</taxon>
        <taxon>Ecdysozoa</taxon>
        <taxon>Arthropoda</taxon>
        <taxon>Crustacea</taxon>
        <taxon>Branchiopoda</taxon>
        <taxon>Diplostraca</taxon>
        <taxon>Cladocera</taxon>
        <taxon>Anomopoda</taxon>
        <taxon>Daphniidae</taxon>
        <taxon>Daphnia</taxon>
    </lineage>
</organism>
<keyword evidence="2" id="KW-1185">Reference proteome</keyword>
<protein>
    <submittedName>
        <fullName evidence="1">Uncharacterized protein</fullName>
    </submittedName>
</protein>
<sequence>MDQQSSVRLIVNDTHVIAYFATNLAITFIRRLTAEESECQIRPVYGPDISFTDPATSRVHLIEGVVSLPLHYAGQQTVVTAYVVQNEEIGVPIVLGMDSIIALQGRLLSQDGAEEMNPHYPIPGEEDLTAPRPIYSTGLTVSMASIAWQQQSVYEMEPGQDVHARPGFPEGSRIQNRIPRRHHPVTTDSRGPPAPIPYLLYCHTAVESSQQAGVPKLDGSSLTDELAPIHRFRIHDCRLLLFGYASRFFSDDWELGGGHVGGGVHAALSCGLDRLPLFEKRKSHLKQRINTELQERGTTGNFNGALLWLLILMDG</sequence>
<evidence type="ECO:0000313" key="1">
    <source>
        <dbReference type="EMBL" id="EFX67576.1"/>
    </source>
</evidence>
<dbReference type="KEGG" id="dpx:DAPPUDRAFT_115336"/>
<evidence type="ECO:0000313" key="2">
    <source>
        <dbReference type="Proteomes" id="UP000000305"/>
    </source>
</evidence>
<dbReference type="HOGENOM" id="CLU_883550_0_0_1"/>
<name>E9HL12_DAPPU</name>
<dbReference type="EMBL" id="GL732674">
    <property type="protein sequence ID" value="EFX67576.1"/>
    <property type="molecule type" value="Genomic_DNA"/>
</dbReference>
<gene>
    <name evidence="1" type="ORF">DAPPUDRAFT_115336</name>
</gene>
<dbReference type="InParanoid" id="E9HL12"/>